<feature type="region of interest" description="Disordered" evidence="1">
    <location>
        <begin position="721"/>
        <end position="749"/>
    </location>
</feature>
<feature type="region of interest" description="Disordered" evidence="1">
    <location>
        <begin position="195"/>
        <end position="330"/>
    </location>
</feature>
<dbReference type="AlphaFoldDB" id="A0AAW0GC60"/>
<sequence>MASTLTPAMPNVVTTPSSEIAKRSDAHSHRRRFIGPLPEELISQVINVVETHPKRKGWFSSHQEPVQVESDSDSDSEHSEQGIRDAIREHAHEFFLGHGGRTEDWHEGTERHVREEMWRLWRESQWGKLRAQRREAAKSANVKHWVGSSFDVGVFLGVDLLGGASSISAPPSTVHTQAQPITPSTAAGESFFTAMSEPESSALPSGHLPTSAPEITHLGTSTAHPYEELHSSTSNSSPAVDHAPSPAQSDTALVSSPPTMQNVPKFNATHSDNAATTKLPDKGKRKTVHYDIPDDDDEVDDVPPLPPAEVLQRTGDEVQGTSAGAAQQATRENEVKWGDVIMRDRMLVRVSHTALDSVSSTFDENQNRVTPHINNQKWNEYIVAWRKDRLELYRDHATPGKEMITGHKHLAFMIPLDFRTRLSLYSFVDLTFCITCPAKPLRARSKRRWLLGAASGTSIFIFKVKSRTRGMDWTWHLWRHLGGQLPPFLEIKAPFLDTRFKIDVPFYNSGNITKVYSTFTRANIISLCEAGLRDVPAYKALIEENMDKGIEFELAWRIDTFLDWIWVDEDVEGKMREWDVLVGLALKQANKLSHLELRVHRHRPTRVHLKDGTRLDEPPSIEGYLDRIRPNTQSRQPLYFATHDGWLFAMPPMHAQPPMPPGAPTTSDVNTSNPFETSPGLSLQEAEVRRGRRQIMRATGMTDLRSIVMVRRAFQLIPPTTQALSSESQGDSFGGDHRHTDGGETYKMDPEDTAEFWESPERTEMDDRDPGGSEVLAKSTEKGTLRMRRSFELVLSTGRVIRYEATTACLSFRTSRPVPSYGRSSLHHKKHIVVNLLDAYVVSGFFAAQHLPIGQYHPDNPPLARRYRDGLESDENEEDTLFMIWYRKNVPDEETAQLTSASTRKQKAQDVPPLKAKRKLGVFRTRSKLERDAWVWAINVEIDKAVRRMKEREERVRQAGELMKT</sequence>
<dbReference type="EMBL" id="JASBNA010000007">
    <property type="protein sequence ID" value="KAK7690007.1"/>
    <property type="molecule type" value="Genomic_DNA"/>
</dbReference>
<feature type="compositionally biased region" description="Polar residues" evidence="1">
    <location>
        <begin position="246"/>
        <end position="276"/>
    </location>
</feature>
<reference evidence="4 5" key="1">
    <citation type="submission" date="2022-09" db="EMBL/GenBank/DDBJ databases">
        <authorList>
            <person name="Palmer J.M."/>
        </authorList>
    </citation>
    <scope>NUCLEOTIDE SEQUENCE [LARGE SCALE GENOMIC DNA]</scope>
    <source>
        <strain evidence="4 5">DSM 7382</strain>
    </source>
</reference>
<evidence type="ECO:0000313" key="5">
    <source>
        <dbReference type="Proteomes" id="UP001385951"/>
    </source>
</evidence>
<dbReference type="Proteomes" id="UP001385951">
    <property type="component" value="Unassembled WGS sequence"/>
</dbReference>
<feature type="domain" description="Prospore membrane adapter protein SPO71 PH" evidence="3">
    <location>
        <begin position="340"/>
        <end position="484"/>
    </location>
</feature>
<gene>
    <name evidence="4" type="ORF">QCA50_006649</name>
</gene>
<feature type="compositionally biased region" description="Basic and acidic residues" evidence="1">
    <location>
        <begin position="734"/>
        <end position="749"/>
    </location>
</feature>
<evidence type="ECO:0000313" key="4">
    <source>
        <dbReference type="EMBL" id="KAK7690007.1"/>
    </source>
</evidence>
<dbReference type="InterPro" id="IPR039486">
    <property type="entry name" value="Mug56/Spo71_PH"/>
</dbReference>
<feature type="compositionally biased region" description="Polar residues" evidence="1">
    <location>
        <begin position="721"/>
        <end position="731"/>
    </location>
</feature>
<keyword evidence="5" id="KW-1185">Reference proteome</keyword>
<evidence type="ECO:0000259" key="3">
    <source>
        <dbReference type="Pfam" id="PF23207"/>
    </source>
</evidence>
<evidence type="ECO:0000259" key="2">
    <source>
        <dbReference type="Pfam" id="PF15404"/>
    </source>
</evidence>
<dbReference type="Pfam" id="PF15404">
    <property type="entry name" value="PH_4"/>
    <property type="match status" value="1"/>
</dbReference>
<feature type="compositionally biased region" description="Low complexity" evidence="1">
    <location>
        <begin position="319"/>
        <end position="330"/>
    </location>
</feature>
<name>A0AAW0GC60_9APHY</name>
<dbReference type="InterPro" id="IPR057379">
    <property type="entry name" value="PH_SPO71"/>
</dbReference>
<feature type="compositionally biased region" description="Polar residues" evidence="1">
    <location>
        <begin position="665"/>
        <end position="681"/>
    </location>
</feature>
<accession>A0AAW0GC60</accession>
<feature type="compositionally biased region" description="Polar residues" evidence="1">
    <location>
        <begin position="1"/>
        <end position="18"/>
    </location>
</feature>
<dbReference type="InterPro" id="IPR040345">
    <property type="entry name" value="Mug56/Spo71"/>
</dbReference>
<dbReference type="PANTHER" id="PTHR28076">
    <property type="entry name" value="SPORULATION-SPECIFIC PROTEIN 71"/>
    <property type="match status" value="1"/>
</dbReference>
<feature type="domain" description="Mug56/Spo71 PH" evidence="2">
    <location>
        <begin position="790"/>
        <end position="942"/>
    </location>
</feature>
<dbReference type="Pfam" id="PF23207">
    <property type="entry name" value="PH_SPO71"/>
    <property type="match status" value="1"/>
</dbReference>
<organism evidence="4 5">
    <name type="scientific">Cerrena zonata</name>
    <dbReference type="NCBI Taxonomy" id="2478898"/>
    <lineage>
        <taxon>Eukaryota</taxon>
        <taxon>Fungi</taxon>
        <taxon>Dikarya</taxon>
        <taxon>Basidiomycota</taxon>
        <taxon>Agaricomycotina</taxon>
        <taxon>Agaricomycetes</taxon>
        <taxon>Polyporales</taxon>
        <taxon>Cerrenaceae</taxon>
        <taxon>Cerrena</taxon>
    </lineage>
</organism>
<feature type="region of interest" description="Disordered" evidence="1">
    <location>
        <begin position="1"/>
        <end position="29"/>
    </location>
</feature>
<comment type="caution">
    <text evidence="4">The sequence shown here is derived from an EMBL/GenBank/DDBJ whole genome shotgun (WGS) entry which is preliminary data.</text>
</comment>
<dbReference type="PANTHER" id="PTHR28076:SF1">
    <property type="entry name" value="PROSPORE MEMBRANE ADAPTER PROTEIN SPO71"/>
    <property type="match status" value="1"/>
</dbReference>
<evidence type="ECO:0000256" key="1">
    <source>
        <dbReference type="SAM" id="MobiDB-lite"/>
    </source>
</evidence>
<feature type="region of interest" description="Disordered" evidence="1">
    <location>
        <begin position="658"/>
        <end position="687"/>
    </location>
</feature>
<evidence type="ECO:0008006" key="6">
    <source>
        <dbReference type="Google" id="ProtNLM"/>
    </source>
</evidence>
<dbReference type="GO" id="GO:1902657">
    <property type="term" value="P:protein localization to prospore membrane"/>
    <property type="evidence" value="ECO:0007669"/>
    <property type="project" value="InterPro"/>
</dbReference>
<proteinExistence type="predicted"/>
<protein>
    <recommendedName>
        <fullName evidence="6">PH domain-containing protein</fullName>
    </recommendedName>
</protein>
<feature type="region of interest" description="Disordered" evidence="1">
    <location>
        <begin position="56"/>
        <end position="82"/>
    </location>
</feature>